<keyword evidence="1" id="KW-0472">Membrane</keyword>
<dbReference type="HOGENOM" id="CLU_594103_0_0_9"/>
<keyword evidence="1" id="KW-1133">Transmembrane helix</keyword>
<feature type="transmembrane region" description="Helical" evidence="1">
    <location>
        <begin position="38"/>
        <end position="55"/>
    </location>
</feature>
<evidence type="ECO:0000256" key="1">
    <source>
        <dbReference type="SAM" id="Phobius"/>
    </source>
</evidence>
<reference evidence="3" key="1">
    <citation type="submission" date="2007-11" db="EMBL/GenBank/DDBJ databases">
        <title>Complete genome sequence of Clostridium phytofermentans ISDg.</title>
        <authorList>
            <person name="Leschine S.B."/>
            <person name="Warnick T.A."/>
            <person name="Blanchard J.L."/>
            <person name="Schnell D.J."/>
            <person name="Petit E.L."/>
            <person name="LaTouf W.G."/>
            <person name="Copeland A."/>
            <person name="Lucas S."/>
            <person name="Lapidus A."/>
            <person name="Barry K."/>
            <person name="Glavina del Rio T."/>
            <person name="Dalin E."/>
            <person name="Tice H."/>
            <person name="Pitluck S."/>
            <person name="Kiss H."/>
            <person name="Brettin T."/>
            <person name="Bruce D."/>
            <person name="Detter J.C."/>
            <person name="Han C."/>
            <person name="Kuske C."/>
            <person name="Schmutz J."/>
            <person name="Larimer F."/>
            <person name="Land M."/>
            <person name="Hauser L."/>
            <person name="Kyrpides N."/>
            <person name="Kim E.A."/>
            <person name="Richardson P."/>
        </authorList>
    </citation>
    <scope>NUCLEOTIDE SEQUENCE [LARGE SCALE GENOMIC DNA]</scope>
    <source>
        <strain evidence="3">ATCC 700394 / DSM 18823 / ISDg</strain>
    </source>
</reference>
<dbReference type="Proteomes" id="UP000000370">
    <property type="component" value="Chromosome"/>
</dbReference>
<evidence type="ECO:0000313" key="3">
    <source>
        <dbReference type="Proteomes" id="UP000000370"/>
    </source>
</evidence>
<evidence type="ECO:0000313" key="2">
    <source>
        <dbReference type="EMBL" id="ABX40759.1"/>
    </source>
</evidence>
<keyword evidence="1" id="KW-0812">Transmembrane</keyword>
<dbReference type="EMBL" id="CP000885">
    <property type="protein sequence ID" value="ABX40759.1"/>
    <property type="molecule type" value="Genomic_DNA"/>
</dbReference>
<accession>A9KSW5</accession>
<dbReference type="AlphaFoldDB" id="A9KSW5"/>
<name>A9KSW5_LACP7</name>
<keyword evidence="3" id="KW-1185">Reference proteome</keyword>
<sequence length="460" mass="51041">MRMVSAGMGDKMKEIKEEYSYIVSRNKESEHKSRVKKAIAIFATLSFLVGAFLLFDQLAPRIAFSKEEDTESVDQANVKSVREISLLDNKEVTVPAALTKIEPITEGTMVNIILDYANDKITVKPGTSTSTKLYFSQDKMKTWEKMTGNNVNNGLDIDLSIFLKTSDNTIYFKGDKDKAIAAVTLPKEDKDFKVSYYVENGAGKLKFENQTRLVEYRKGANGIWTQCDSNLVLSSYEITGYTLQFRLKATTAERAGKIVNVKIPKREAPPKITIDYSKMEVSGLKAGSTMYQKNGESAFRLFAPADSKVKTLSLYDLLFTSTVAPNTQFSAVSIEFYTAGSDKKVASSTVVVEFQAQPAAPTGNVVTLDKTTVTFPAATKTAPYEYVVLHQGENLDLSKVKWTKVTTNKPFEIKKVGKATPAPHDVIYFRLASTIDKETKVVTPASVYLKIEIQNVPITK</sequence>
<organism evidence="2 3">
    <name type="scientific">Lachnoclostridium phytofermentans (strain ATCC 700394 / DSM 18823 / ISDg)</name>
    <name type="common">Clostridium phytofermentans</name>
    <dbReference type="NCBI Taxonomy" id="357809"/>
    <lineage>
        <taxon>Bacteria</taxon>
        <taxon>Bacillati</taxon>
        <taxon>Bacillota</taxon>
        <taxon>Clostridia</taxon>
        <taxon>Lachnospirales</taxon>
        <taxon>Lachnospiraceae</taxon>
    </lineage>
</organism>
<dbReference type="KEGG" id="cpy:Cphy_0372"/>
<protein>
    <submittedName>
        <fullName evidence="2">Uncharacterized protein</fullName>
    </submittedName>
</protein>
<proteinExistence type="predicted"/>
<gene>
    <name evidence="2" type="ordered locus">Cphy_0372</name>
</gene>